<dbReference type="InterPro" id="IPR041657">
    <property type="entry name" value="HTH_17"/>
</dbReference>
<accession>A0A6N2YUI7</accession>
<evidence type="ECO:0000313" key="2">
    <source>
        <dbReference type="EMBL" id="VYT69290.1"/>
    </source>
</evidence>
<reference evidence="2" key="1">
    <citation type="submission" date="2019-11" db="EMBL/GenBank/DDBJ databases">
        <authorList>
            <person name="Feng L."/>
        </authorList>
    </citation>
    <scope>NUCLEOTIDE SEQUENCE</scope>
    <source>
        <strain evidence="2">PclaraLFYP37</strain>
    </source>
</reference>
<dbReference type="EMBL" id="CACRUT010000004">
    <property type="protein sequence ID" value="VYT69290.1"/>
    <property type="molecule type" value="Genomic_DNA"/>
</dbReference>
<dbReference type="PANTHER" id="PTHR34585">
    <property type="match status" value="1"/>
</dbReference>
<feature type="domain" description="Helix-turn-helix" evidence="1">
    <location>
        <begin position="43"/>
        <end position="91"/>
    </location>
</feature>
<gene>
    <name evidence="2" type="ORF">PCLFYP37_00886</name>
</gene>
<dbReference type="Pfam" id="PF12728">
    <property type="entry name" value="HTH_17"/>
    <property type="match status" value="1"/>
</dbReference>
<proteinExistence type="predicted"/>
<evidence type="ECO:0000259" key="1">
    <source>
        <dbReference type="Pfam" id="PF12728"/>
    </source>
</evidence>
<dbReference type="SUPFAM" id="SSF46955">
    <property type="entry name" value="Putative DNA-binding domain"/>
    <property type="match status" value="1"/>
</dbReference>
<protein>
    <submittedName>
        <fullName evidence="2">Helix-turn-helix domain protein</fullName>
    </submittedName>
</protein>
<dbReference type="InterPro" id="IPR009061">
    <property type="entry name" value="DNA-bd_dom_put_sf"/>
</dbReference>
<organism evidence="2">
    <name type="scientific">Paraprevotella clara</name>
    <dbReference type="NCBI Taxonomy" id="454154"/>
    <lineage>
        <taxon>Bacteria</taxon>
        <taxon>Pseudomonadati</taxon>
        <taxon>Bacteroidota</taxon>
        <taxon>Bacteroidia</taxon>
        <taxon>Bacteroidales</taxon>
        <taxon>Prevotellaceae</taxon>
        <taxon>Paraprevotella</taxon>
    </lineage>
</organism>
<dbReference type="AlphaFoldDB" id="A0A6N2YUI7"/>
<dbReference type="PANTHER" id="PTHR34585:SF22">
    <property type="entry name" value="HELIX-TURN-HELIX DOMAIN-CONTAINING PROTEIN"/>
    <property type="match status" value="1"/>
</dbReference>
<sequence>MDNKLITRENEWIVCLLNSMEQIMMKMEQMRGEYRPVLGGERFLTDKELSKRLKISRRTLQEYRNEGRIPYIQLGGKIIYKESDIERLLKTGYREAYCTAGL</sequence>
<name>A0A6N2YUI7_9BACT</name>
<dbReference type="Gene3D" id="1.10.1660.10">
    <property type="match status" value="1"/>
</dbReference>